<dbReference type="Gene3D" id="1.50.10.10">
    <property type="match status" value="1"/>
</dbReference>
<reference evidence="2 3" key="1">
    <citation type="submission" date="2020-08" db="EMBL/GenBank/DDBJ databases">
        <title>Genomic Encyclopedia of Type Strains, Phase IV (KMG-IV): sequencing the most valuable type-strain genomes for metagenomic binning, comparative biology and taxonomic classification.</title>
        <authorList>
            <person name="Goeker M."/>
        </authorList>
    </citation>
    <scope>NUCLEOTIDE SEQUENCE [LARGE SCALE GENOMIC DNA]</scope>
    <source>
        <strain evidence="2 3">YC6886</strain>
    </source>
</reference>
<dbReference type="RefSeq" id="WP_184017830.1">
    <property type="nucleotide sequence ID" value="NZ_JACHFD010000007.1"/>
</dbReference>
<sequence>MLRALLALSLLATPLTAGPLEKVAAERIQADRDLDDVLQKAKDLLGRGFNAGSGYGEVWIRDWASFMDLSCQVNDPARVHDGLLRLLRFQRSDGNIPDGVYHLNSPPEYPAEATGLHTVDAGWREVITHPEIHDFQAFKNSVETDQESSLVLALKSYIDATGDRGILEEIVEGQTVKQRVTRAMDFLHRDRWSPEHHLIWGATTIDWGDIAPEDDPGAVLRGSSHRAIDIYDNALFMLALEALAPLLHESEAAGWLALREEIRQHARQHLWDASRQKFRNHLYLGDSPFPADFDEEAIWYQGGTAVAIQAGILTDDEVRSSLEFMRLNRAAAGARTIGITNHPHYPAGLFANDHVLPGVYQNGGDWDWFGGRMVQALISRGMGAEAYTELLPMVHRVQRHDGFFEWFDMQDHPQGSGEFRGSAGVLGKAILMLQQWARESHEP</sequence>
<keyword evidence="1" id="KW-0732">Signal</keyword>
<protein>
    <recommendedName>
        <fullName evidence="4">Glycosyl hydrolase 36 catalytic domain-containing protein</fullName>
    </recommendedName>
</protein>
<evidence type="ECO:0008006" key="4">
    <source>
        <dbReference type="Google" id="ProtNLM"/>
    </source>
</evidence>
<dbReference type="InterPro" id="IPR008928">
    <property type="entry name" value="6-hairpin_glycosidase_sf"/>
</dbReference>
<dbReference type="EMBL" id="JACHFD010000007">
    <property type="protein sequence ID" value="MBB5351559.1"/>
    <property type="molecule type" value="Genomic_DNA"/>
</dbReference>
<dbReference type="SUPFAM" id="SSF48208">
    <property type="entry name" value="Six-hairpin glycosidases"/>
    <property type="match status" value="1"/>
</dbReference>
<dbReference type="AlphaFoldDB" id="A0A840VCM6"/>
<name>A0A840VCM6_9BACT</name>
<keyword evidence="3" id="KW-1185">Reference proteome</keyword>
<dbReference type="InterPro" id="IPR012341">
    <property type="entry name" value="6hp_glycosidase-like_sf"/>
</dbReference>
<dbReference type="Proteomes" id="UP000557717">
    <property type="component" value="Unassembled WGS sequence"/>
</dbReference>
<evidence type="ECO:0000313" key="3">
    <source>
        <dbReference type="Proteomes" id="UP000557717"/>
    </source>
</evidence>
<feature type="chain" id="PRO_5032648128" description="Glycosyl hydrolase 36 catalytic domain-containing protein" evidence="1">
    <location>
        <begin position="18"/>
        <end position="443"/>
    </location>
</feature>
<evidence type="ECO:0000313" key="2">
    <source>
        <dbReference type="EMBL" id="MBB5351559.1"/>
    </source>
</evidence>
<gene>
    <name evidence="2" type="ORF">HNR46_001796</name>
</gene>
<dbReference type="GO" id="GO:0005975">
    <property type="term" value="P:carbohydrate metabolic process"/>
    <property type="evidence" value="ECO:0007669"/>
    <property type="project" value="InterPro"/>
</dbReference>
<accession>A0A840VCM6</accession>
<organism evidence="2 3">
    <name type="scientific">Haloferula luteola</name>
    <dbReference type="NCBI Taxonomy" id="595692"/>
    <lineage>
        <taxon>Bacteria</taxon>
        <taxon>Pseudomonadati</taxon>
        <taxon>Verrucomicrobiota</taxon>
        <taxon>Verrucomicrobiia</taxon>
        <taxon>Verrucomicrobiales</taxon>
        <taxon>Verrucomicrobiaceae</taxon>
        <taxon>Haloferula</taxon>
    </lineage>
</organism>
<proteinExistence type="predicted"/>
<feature type="signal peptide" evidence="1">
    <location>
        <begin position="1"/>
        <end position="17"/>
    </location>
</feature>
<comment type="caution">
    <text evidence="2">The sequence shown here is derived from an EMBL/GenBank/DDBJ whole genome shotgun (WGS) entry which is preliminary data.</text>
</comment>
<evidence type="ECO:0000256" key="1">
    <source>
        <dbReference type="SAM" id="SignalP"/>
    </source>
</evidence>